<organism evidence="5 6">
    <name type="scientific">Pigmentiphaga soli</name>
    <dbReference type="NCBI Taxonomy" id="1007095"/>
    <lineage>
        <taxon>Bacteria</taxon>
        <taxon>Pseudomonadati</taxon>
        <taxon>Pseudomonadota</taxon>
        <taxon>Betaproteobacteria</taxon>
        <taxon>Burkholderiales</taxon>
        <taxon>Alcaligenaceae</taxon>
        <taxon>Pigmentiphaga</taxon>
    </lineage>
</organism>
<keyword evidence="6" id="KW-1185">Reference proteome</keyword>
<dbReference type="InterPro" id="IPR012827">
    <property type="entry name" value="Hemerythrin_metal-bd"/>
</dbReference>
<gene>
    <name evidence="5" type="ORF">GCM10023144_37070</name>
</gene>
<keyword evidence="2" id="KW-0479">Metal-binding</keyword>
<dbReference type="EMBL" id="BAABFO010000021">
    <property type="protein sequence ID" value="GAA4339160.1"/>
    <property type="molecule type" value="Genomic_DNA"/>
</dbReference>
<sequence>MSTSAEFSWTDSFLLGFEPMDNTHREFVELVQAMLESDQAAFPGRLRAFIRHAERHFGEEYEWMSSTEFPATQCHHDEHQAVLASLYEVEAAIQDGTADPTAGLRLAQELVRWFPGHADYMDAALAQWMVKRNHGGAPVVFRRSIEPGNVPV</sequence>
<dbReference type="RefSeq" id="WP_345251368.1">
    <property type="nucleotide sequence ID" value="NZ_BAABFO010000021.1"/>
</dbReference>
<comment type="caution">
    <text evidence="5">The sequence shown here is derived from an EMBL/GenBank/DDBJ whole genome shotgun (WGS) entry which is preliminary data.</text>
</comment>
<dbReference type="SUPFAM" id="SSF47188">
    <property type="entry name" value="Hemerythrin-like"/>
    <property type="match status" value="1"/>
</dbReference>
<reference evidence="6" key="1">
    <citation type="journal article" date="2019" name="Int. J. Syst. Evol. Microbiol.">
        <title>The Global Catalogue of Microorganisms (GCM) 10K type strain sequencing project: providing services to taxonomists for standard genome sequencing and annotation.</title>
        <authorList>
            <consortium name="The Broad Institute Genomics Platform"/>
            <consortium name="The Broad Institute Genome Sequencing Center for Infectious Disease"/>
            <person name="Wu L."/>
            <person name="Ma J."/>
        </authorList>
    </citation>
    <scope>NUCLEOTIDE SEQUENCE [LARGE SCALE GENOMIC DNA]</scope>
    <source>
        <strain evidence="6">JCM 17666</strain>
    </source>
</reference>
<evidence type="ECO:0000256" key="1">
    <source>
        <dbReference type="ARBA" id="ARBA00010587"/>
    </source>
</evidence>
<dbReference type="PANTHER" id="PTHR37164">
    <property type="entry name" value="BACTERIOHEMERYTHRIN"/>
    <property type="match status" value="1"/>
</dbReference>
<evidence type="ECO:0000256" key="2">
    <source>
        <dbReference type="ARBA" id="ARBA00022723"/>
    </source>
</evidence>
<evidence type="ECO:0000313" key="6">
    <source>
        <dbReference type="Proteomes" id="UP001501671"/>
    </source>
</evidence>
<dbReference type="PANTHER" id="PTHR37164:SF1">
    <property type="entry name" value="BACTERIOHEMERYTHRIN"/>
    <property type="match status" value="1"/>
</dbReference>
<keyword evidence="3" id="KW-0408">Iron</keyword>
<dbReference type="Proteomes" id="UP001501671">
    <property type="component" value="Unassembled WGS sequence"/>
</dbReference>
<proteinExistence type="inferred from homology"/>
<dbReference type="InterPro" id="IPR012312">
    <property type="entry name" value="Hemerythrin-like"/>
</dbReference>
<evidence type="ECO:0000256" key="3">
    <source>
        <dbReference type="ARBA" id="ARBA00023004"/>
    </source>
</evidence>
<comment type="similarity">
    <text evidence="1">Belongs to the hemerythrin family.</text>
</comment>
<evidence type="ECO:0000259" key="4">
    <source>
        <dbReference type="Pfam" id="PF01814"/>
    </source>
</evidence>
<dbReference type="InterPro" id="IPR050669">
    <property type="entry name" value="Hemerythrin"/>
</dbReference>
<dbReference type="NCBIfam" id="TIGR02481">
    <property type="entry name" value="hemeryth_dom"/>
    <property type="match status" value="1"/>
</dbReference>
<dbReference type="InterPro" id="IPR035938">
    <property type="entry name" value="Hemerythrin-like_sf"/>
</dbReference>
<feature type="domain" description="Hemerythrin-like" evidence="4">
    <location>
        <begin position="18"/>
        <end position="126"/>
    </location>
</feature>
<dbReference type="CDD" id="cd12107">
    <property type="entry name" value="Hemerythrin"/>
    <property type="match status" value="1"/>
</dbReference>
<accession>A0ABP8HGT4</accession>
<dbReference type="Pfam" id="PF01814">
    <property type="entry name" value="Hemerythrin"/>
    <property type="match status" value="1"/>
</dbReference>
<protein>
    <recommendedName>
        <fullName evidence="4">Hemerythrin-like domain-containing protein</fullName>
    </recommendedName>
</protein>
<evidence type="ECO:0000313" key="5">
    <source>
        <dbReference type="EMBL" id="GAA4339160.1"/>
    </source>
</evidence>
<name>A0ABP8HGT4_9BURK</name>
<dbReference type="Gene3D" id="1.20.120.50">
    <property type="entry name" value="Hemerythrin-like"/>
    <property type="match status" value="1"/>
</dbReference>